<accession>A0A9W4J158</accession>
<dbReference type="InterPro" id="IPR036736">
    <property type="entry name" value="ACP-like_sf"/>
</dbReference>
<evidence type="ECO:0000259" key="8">
    <source>
        <dbReference type="PROSITE" id="PS52004"/>
    </source>
</evidence>
<dbReference type="Gene3D" id="3.40.47.10">
    <property type="match status" value="1"/>
</dbReference>
<dbReference type="InterPro" id="IPR013968">
    <property type="entry name" value="PKS_KR"/>
</dbReference>
<feature type="region of interest" description="C-terminal hotdog fold" evidence="6">
    <location>
        <begin position="1071"/>
        <end position="1231"/>
    </location>
</feature>
<dbReference type="SUPFAM" id="SSF51735">
    <property type="entry name" value="NAD(P)-binding Rossmann-fold domains"/>
    <property type="match status" value="3"/>
</dbReference>
<organism evidence="10 11">
    <name type="scientific">Penicillium salamii</name>
    <dbReference type="NCBI Taxonomy" id="1612424"/>
    <lineage>
        <taxon>Eukaryota</taxon>
        <taxon>Fungi</taxon>
        <taxon>Dikarya</taxon>
        <taxon>Ascomycota</taxon>
        <taxon>Pezizomycotina</taxon>
        <taxon>Eurotiomycetes</taxon>
        <taxon>Eurotiomycetidae</taxon>
        <taxon>Eurotiales</taxon>
        <taxon>Aspergillaceae</taxon>
        <taxon>Penicillium</taxon>
    </lineage>
</organism>
<evidence type="ECO:0000256" key="6">
    <source>
        <dbReference type="PROSITE-ProRule" id="PRU01363"/>
    </source>
</evidence>
<evidence type="ECO:0000259" key="7">
    <source>
        <dbReference type="PROSITE" id="PS50075"/>
    </source>
</evidence>
<dbReference type="InterPro" id="IPR050091">
    <property type="entry name" value="PKS_NRPS_Biosynth_Enz"/>
</dbReference>
<proteinExistence type="predicted"/>
<feature type="domain" description="PKS/mFAS DH" evidence="9">
    <location>
        <begin position="924"/>
        <end position="1231"/>
    </location>
</feature>
<dbReference type="PANTHER" id="PTHR43775:SF13">
    <property type="entry name" value="POLYKETIDE SYNTHASE 1"/>
    <property type="match status" value="1"/>
</dbReference>
<dbReference type="InterPro" id="IPR014030">
    <property type="entry name" value="Ketoacyl_synth_N"/>
</dbReference>
<feature type="active site" description="Proton acceptor; for dehydratase activity" evidence="6">
    <location>
        <position position="956"/>
    </location>
</feature>
<sequence>MTVSDITPGPRPLAIVGMSCRLPGDVASLDDFWELLTNSKDGYREFPRERFNLEAFYHPNEARKDAIHASHGYFLNEDVANFDAPFFRMNATDAAAFDPQGRIVLECVYEALENAGIPKESITGKKIGVFSSSNTSDYTLELKDSVCDVPAQVGVLGHSCMLSNVVSNVFDLSGPSVSVDTACSSAFYALQLAAQSIRSGDTEMCIVSGCALNLSPWRWNMLSNLTMLNSDGKTRALDPEADSGYARGEGAACIILKPLDLALRDNDRVHCVLSHIGVNHNGNTNGYTMPDAVMQATLMKELQQSLNIRPDEFGFVEAHAPGTRVGDPIEISAIHEVFSSDARTAEEPLLLGSVKANVGHLESASGFPSLIKAALMLKNNQVVPNPNFKDEKMNSELRKLNMAVPTSTQSWPKGKSYVAINNYGFGGSNAHCIIKMAPESDTPPSPSDAATDEAYLFVLSANDEQALARTRERLVGFLEEDEAANIQMGDLAYTLGQRRSNLSWRSALVATELDDLALSTAAPRVVQRRAIRPPRIAFAFTGQGAQGFGMGRELLQYPIFAQSLERSSSCVQSFGATFSLREELYASEATSRINDADVSQAASTAVQIALVDLLRSWGVEPAAVVGHSSGEVAAAYAAGILSLPGAMRIAYARGQMAIRIKTVQPDFKGGMMAVSAGMEDVAPLLDIVISGTVVVACENSPKSLTVSGESAALDELETLLEEDGIPHRRLAVDFPYHSPFLEPFIDQYEEEICTDDTFVTTETSKVEFFSAMAGRKVDPIAVKKPSYWASSAKFRVRFTSAVNALFKSKTPPEVVVEIGPNPTLTWAMKSILKALGKQAPASMEALPSLHHGENARTTMLRLAGSLFGLGQGLDMHQVNFGHIAANGSSPRLVDGLKPYPWTRSRYWVESRLRDDRLNRPFPRHDLLGHATSHSEGVEMSWSNNFDIDDMPWLRDHRVGSSITFPLAGYVCAAVEASKQRSMIGGESTVAGFTVRDVRVEQNLVLQEGVRVDLSIKLRPLEKSEFDEFRLLTWDGEQRRWILHCRALVKCHAKDAPETGLARWGEARAECPSRVGSPLLYQGSAKTGPRRTGTFRNVYNLRYGSGKTTAEVIVSDTEAGMPHQYETGYTIHPTTLDGILQCGSYIPFLDPAFAPVGASSNVWVPNTVAEVVIGAEIPREPGLVLRAAAHSEQPPQKLGGKYAINAGLESSLNDTIQVRGLGFDVDRGLPPRWPDAHYGCYKMDWQIAGQLAADATKWHIVQGSGENDGLANVLGKTWGTPVLSISQALPTEAKFCVICDIGEGLLGNLDETTFENLKNILTNCGAVVWVTRGAFHHTTNPTAGMAVGLLRTIRSEMQAAVATLDLDPHTTSDTTVQAKLVELVAGHTANAAKKSDSQAEMEFTESDGQLLVSRIIRDDHLDANAHAATGILSPQDEAFDPETRLSFGLQRPGLVDSLYLHRVDSVSPLDDEEVEIQVAAIGLGAEDIQALQGRECSGTVVGCGAKVTRMQVGDKVFGLANTQGAFGTFARSHQSTLALVPASVTLRESATLSSTFGAAQLAVAEVARIREGDRIVVLAAASAGGQAAVQVAKAAGACVYAVVDSHAARETLLALCPSADYIVENLDDLPQVEVVLDPIPRPANIPSVSRILGPLGRFIQLGSLVGDSARNSKAGCSVAGAPLFDVADSQPARIAAVLDSVASFFDLGTFGALTAAQSIRLDQLPEALSTVSSGDELRTVLVPVKGEVAKITPARPASPKLDSEAVYLLVGGGGGLGRVITKWMVNNGARKIGLLSRSTSMSSEVHSLAESVAKLGAEIFLLPCDVTDKEQLQQTVRQCAAEKGAIKGVINAAMVFKGGVFSSVSHDDFNTVIRPKVHGTWNLHHALADAPLDFFVLISSVAGVVGTPGHSSYAAANTFLDSFARYRVQQGLPATALALTAVVDAGYMAENAGKLQKLKYIDDYEGEILTTQDVLALLSAAVSGVTAKSCDGFCITGAGFGAARKLPAYARDPRFSSLVTRHAKDREANPRSAPISSENSLSRVLEQTDNKAEASNLLLHAVRNKVAELQLISVSDITDNQTIVELALDSLTAMEVYSWIGRIFHVKFKVQEYAKLDTLEKIVESVMAKRDAAEIAITFVSNTSEPAAAEIVSQIESLGNGASAIKIQVDIGHIHAPRIIVDQTLAAFGPSIDILINNAGTSVRKPFLETTPQDFDQSINVNLRGPFFLSQAVVPHLRRPGRIINISSIVSRSGGPLYGVYAASKAGLEAFTRSLAAAIGPSGHSVNSVLPGLTDTDMLKSLTEDEESANYHRGVASITPMEGRVASADEIARVVTFLASPQSQWITGQSISATGGLLML</sequence>
<feature type="region of interest" description="N-terminal hotdog fold" evidence="6">
    <location>
        <begin position="924"/>
        <end position="1055"/>
    </location>
</feature>
<dbReference type="InterPro" id="IPR014043">
    <property type="entry name" value="Acyl_transferase_dom"/>
</dbReference>
<dbReference type="Gene3D" id="3.90.180.10">
    <property type="entry name" value="Medium-chain alcohol dehydrogenases, catalytic domain"/>
    <property type="match status" value="1"/>
</dbReference>
<dbReference type="GO" id="GO:0004315">
    <property type="term" value="F:3-oxoacyl-[acyl-carrier-protein] synthase activity"/>
    <property type="evidence" value="ECO:0007669"/>
    <property type="project" value="InterPro"/>
</dbReference>
<dbReference type="Gene3D" id="3.10.129.110">
    <property type="entry name" value="Polyketide synthase dehydratase"/>
    <property type="match status" value="1"/>
</dbReference>
<dbReference type="InterPro" id="IPR020904">
    <property type="entry name" value="Sc_DH/Rdtase_CS"/>
</dbReference>
<dbReference type="InterPro" id="IPR014031">
    <property type="entry name" value="Ketoacyl_synth_C"/>
</dbReference>
<dbReference type="Gene3D" id="1.10.1200.10">
    <property type="entry name" value="ACP-like"/>
    <property type="match status" value="1"/>
</dbReference>
<dbReference type="SMART" id="SM00826">
    <property type="entry name" value="PKS_DH"/>
    <property type="match status" value="1"/>
</dbReference>
<name>A0A9W4J158_9EURO</name>
<evidence type="ECO:0000256" key="5">
    <source>
        <dbReference type="ARBA" id="ARBA00023268"/>
    </source>
</evidence>
<dbReference type="InterPro" id="IPR020841">
    <property type="entry name" value="PKS_Beta-ketoAc_synthase_dom"/>
</dbReference>
<dbReference type="InterPro" id="IPR056501">
    <property type="entry name" value="NAD-bd_HRPKS_sdrA"/>
</dbReference>
<dbReference type="InterPro" id="IPR009081">
    <property type="entry name" value="PP-bd_ACP"/>
</dbReference>
<dbReference type="GO" id="GO:0016491">
    <property type="term" value="F:oxidoreductase activity"/>
    <property type="evidence" value="ECO:0007669"/>
    <property type="project" value="InterPro"/>
</dbReference>
<dbReference type="SUPFAM" id="SSF47336">
    <property type="entry name" value="ACP-like"/>
    <property type="match status" value="1"/>
</dbReference>
<feature type="domain" description="Carrier" evidence="7">
    <location>
        <begin position="2052"/>
        <end position="2129"/>
    </location>
</feature>
<dbReference type="Pfam" id="PF13561">
    <property type="entry name" value="adh_short_C2"/>
    <property type="match status" value="1"/>
</dbReference>
<evidence type="ECO:0000313" key="10">
    <source>
        <dbReference type="EMBL" id="CAG8364766.1"/>
    </source>
</evidence>
<dbReference type="InterPro" id="IPR016036">
    <property type="entry name" value="Malonyl_transacylase_ACP-bd"/>
</dbReference>
<dbReference type="InterPro" id="IPR049552">
    <property type="entry name" value="PKS_DH_N"/>
</dbReference>
<dbReference type="SMART" id="SM00829">
    <property type="entry name" value="PKS_ER"/>
    <property type="match status" value="1"/>
</dbReference>
<dbReference type="GO" id="GO:0044550">
    <property type="term" value="P:secondary metabolite biosynthetic process"/>
    <property type="evidence" value="ECO:0007669"/>
    <property type="project" value="UniProtKB-ARBA"/>
</dbReference>
<dbReference type="Gene3D" id="3.40.50.720">
    <property type="entry name" value="NAD(P)-binding Rossmann-like Domain"/>
    <property type="match status" value="3"/>
</dbReference>
<dbReference type="GO" id="GO:0004312">
    <property type="term" value="F:fatty acid synthase activity"/>
    <property type="evidence" value="ECO:0007669"/>
    <property type="project" value="TreeGrafter"/>
</dbReference>
<dbReference type="Pfam" id="PF21089">
    <property type="entry name" value="PKS_DH_N"/>
    <property type="match status" value="1"/>
</dbReference>
<dbReference type="PROSITE" id="PS00061">
    <property type="entry name" value="ADH_SHORT"/>
    <property type="match status" value="1"/>
</dbReference>
<dbReference type="PROSITE" id="PS52019">
    <property type="entry name" value="PKS_MFAS_DH"/>
    <property type="match status" value="1"/>
</dbReference>
<evidence type="ECO:0000256" key="1">
    <source>
        <dbReference type="ARBA" id="ARBA00022450"/>
    </source>
</evidence>
<feature type="active site" description="Proton donor; for dehydratase activity" evidence="6">
    <location>
        <position position="1136"/>
    </location>
</feature>
<dbReference type="CDD" id="cd00833">
    <property type="entry name" value="PKS"/>
    <property type="match status" value="1"/>
</dbReference>
<reference evidence="10" key="1">
    <citation type="submission" date="2021-07" db="EMBL/GenBank/DDBJ databases">
        <authorList>
            <person name="Branca A.L. A."/>
        </authorList>
    </citation>
    <scope>NUCLEOTIDE SEQUENCE</scope>
</reference>
<keyword evidence="3" id="KW-0808">Transferase</keyword>
<dbReference type="Pfam" id="PF00550">
    <property type="entry name" value="PP-binding"/>
    <property type="match status" value="1"/>
</dbReference>
<dbReference type="InterPro" id="IPR018201">
    <property type="entry name" value="Ketoacyl_synth_AS"/>
</dbReference>
<dbReference type="PROSITE" id="PS50075">
    <property type="entry name" value="CARRIER"/>
    <property type="match status" value="1"/>
</dbReference>
<dbReference type="InterPro" id="IPR057326">
    <property type="entry name" value="KR_dom"/>
</dbReference>
<dbReference type="GO" id="GO:0006633">
    <property type="term" value="P:fatty acid biosynthetic process"/>
    <property type="evidence" value="ECO:0007669"/>
    <property type="project" value="InterPro"/>
</dbReference>
<dbReference type="Gene3D" id="3.40.366.10">
    <property type="entry name" value="Malonyl-Coenzyme A Acyl Carrier Protein, domain 2"/>
    <property type="match status" value="1"/>
</dbReference>
<dbReference type="InterPro" id="IPR020843">
    <property type="entry name" value="ER"/>
</dbReference>
<dbReference type="InterPro" id="IPR020807">
    <property type="entry name" value="PKS_DH"/>
</dbReference>
<dbReference type="PROSITE" id="PS00606">
    <property type="entry name" value="KS3_1"/>
    <property type="match status" value="1"/>
</dbReference>
<dbReference type="Gene3D" id="3.30.70.3290">
    <property type="match status" value="1"/>
</dbReference>
<dbReference type="InterPro" id="IPR002347">
    <property type="entry name" value="SDR_fam"/>
</dbReference>
<dbReference type="InterPro" id="IPR036291">
    <property type="entry name" value="NAD(P)-bd_dom_sf"/>
</dbReference>
<evidence type="ECO:0000313" key="11">
    <source>
        <dbReference type="Proteomes" id="UP001152592"/>
    </source>
</evidence>
<keyword evidence="1" id="KW-0596">Phosphopantetheine</keyword>
<dbReference type="InterPro" id="IPR049900">
    <property type="entry name" value="PKS_mFAS_DH"/>
</dbReference>
<evidence type="ECO:0000259" key="9">
    <source>
        <dbReference type="PROSITE" id="PS52019"/>
    </source>
</evidence>
<dbReference type="SMART" id="SM00822">
    <property type="entry name" value="PKS_KR"/>
    <property type="match status" value="1"/>
</dbReference>
<dbReference type="SMART" id="SM00825">
    <property type="entry name" value="PKS_KS"/>
    <property type="match status" value="1"/>
</dbReference>
<dbReference type="InterPro" id="IPR016039">
    <property type="entry name" value="Thiolase-like"/>
</dbReference>
<keyword evidence="4" id="KW-0521">NADP</keyword>
<dbReference type="Pfam" id="PF00698">
    <property type="entry name" value="Acyl_transf_1"/>
    <property type="match status" value="1"/>
</dbReference>
<dbReference type="SUPFAM" id="SSF52151">
    <property type="entry name" value="FabD/lysophospholipase-like"/>
    <property type="match status" value="1"/>
</dbReference>
<feature type="domain" description="Ketosynthase family 3 (KS3)" evidence="8">
    <location>
        <begin position="10"/>
        <end position="436"/>
    </location>
</feature>
<dbReference type="SUPFAM" id="SSF55048">
    <property type="entry name" value="Probable ACP-binding domain of malonyl-CoA ACP transacylase"/>
    <property type="match status" value="1"/>
</dbReference>
<dbReference type="Pfam" id="PF08659">
    <property type="entry name" value="KR"/>
    <property type="match status" value="1"/>
</dbReference>
<dbReference type="Pfam" id="PF23114">
    <property type="entry name" value="NAD-bd_HRPKS_sdrA"/>
    <property type="match status" value="1"/>
</dbReference>
<dbReference type="InterPro" id="IPR001227">
    <property type="entry name" value="Ac_transferase_dom_sf"/>
</dbReference>
<dbReference type="PRINTS" id="PR00080">
    <property type="entry name" value="SDRFAMILY"/>
</dbReference>
<protein>
    <submittedName>
        <fullName evidence="10">Uncharacterized protein</fullName>
    </submittedName>
</protein>
<gene>
    <name evidence="10" type="ORF">PSALAMII_LOCUS3998</name>
</gene>
<evidence type="ECO:0000256" key="4">
    <source>
        <dbReference type="ARBA" id="ARBA00022857"/>
    </source>
</evidence>
<dbReference type="FunFam" id="3.40.50.720:FF:000084">
    <property type="entry name" value="Short-chain dehydrogenase reductase"/>
    <property type="match status" value="1"/>
</dbReference>
<dbReference type="SUPFAM" id="SSF53901">
    <property type="entry name" value="Thiolase-like"/>
    <property type="match status" value="1"/>
</dbReference>
<dbReference type="Pfam" id="PF14765">
    <property type="entry name" value="PS-DH"/>
    <property type="match status" value="1"/>
</dbReference>
<dbReference type="Proteomes" id="UP001152592">
    <property type="component" value="Unassembled WGS sequence"/>
</dbReference>
<dbReference type="SUPFAM" id="SSF50129">
    <property type="entry name" value="GroES-like"/>
    <property type="match status" value="1"/>
</dbReference>
<dbReference type="Pfam" id="PF00109">
    <property type="entry name" value="ketoacyl-synt"/>
    <property type="match status" value="1"/>
</dbReference>
<keyword evidence="5" id="KW-0511">Multifunctional enzyme</keyword>
<dbReference type="Pfam" id="PF02801">
    <property type="entry name" value="Ketoacyl-synt_C"/>
    <property type="match status" value="1"/>
</dbReference>
<dbReference type="InterPro" id="IPR042104">
    <property type="entry name" value="PKS_dehydratase_sf"/>
</dbReference>
<dbReference type="OrthoDB" id="410701at2759"/>
<dbReference type="InterPro" id="IPR011032">
    <property type="entry name" value="GroES-like_sf"/>
</dbReference>
<dbReference type="InterPro" id="IPR049551">
    <property type="entry name" value="PKS_DH_C"/>
</dbReference>
<dbReference type="PROSITE" id="PS52004">
    <property type="entry name" value="KS3_2"/>
    <property type="match status" value="1"/>
</dbReference>
<dbReference type="InterPro" id="IPR032821">
    <property type="entry name" value="PKS_assoc"/>
</dbReference>
<evidence type="ECO:0000256" key="3">
    <source>
        <dbReference type="ARBA" id="ARBA00022679"/>
    </source>
</evidence>
<dbReference type="InterPro" id="IPR016035">
    <property type="entry name" value="Acyl_Trfase/lysoPLipase"/>
</dbReference>
<dbReference type="EMBL" id="CAJVPD010000199">
    <property type="protein sequence ID" value="CAG8364766.1"/>
    <property type="molecule type" value="Genomic_DNA"/>
</dbReference>
<dbReference type="GO" id="GO:1901336">
    <property type="term" value="P:lactone biosynthetic process"/>
    <property type="evidence" value="ECO:0007669"/>
    <property type="project" value="UniProtKB-ARBA"/>
</dbReference>
<comment type="caution">
    <text evidence="10">The sequence shown here is derived from an EMBL/GenBank/DDBJ whole genome shotgun (WGS) entry which is preliminary data.</text>
</comment>
<evidence type="ECO:0000256" key="2">
    <source>
        <dbReference type="ARBA" id="ARBA00022553"/>
    </source>
</evidence>
<dbReference type="PANTHER" id="PTHR43775">
    <property type="entry name" value="FATTY ACID SYNTHASE"/>
    <property type="match status" value="1"/>
</dbReference>
<dbReference type="SMART" id="SM00827">
    <property type="entry name" value="PKS_AT"/>
    <property type="match status" value="1"/>
</dbReference>
<keyword evidence="2" id="KW-0597">Phosphoprotein</keyword>
<dbReference type="Pfam" id="PF16197">
    <property type="entry name" value="KAsynt_C_assoc"/>
    <property type="match status" value="1"/>
</dbReference>